<feature type="domain" description="Carbohydrate kinase FGGY C-terminal" evidence="6">
    <location>
        <begin position="261"/>
        <end position="445"/>
    </location>
</feature>
<keyword evidence="3 4" id="KW-0418">Kinase</keyword>
<evidence type="ECO:0000313" key="7">
    <source>
        <dbReference type="EMBL" id="EHK53018.1"/>
    </source>
</evidence>
<evidence type="ECO:0000256" key="1">
    <source>
        <dbReference type="ARBA" id="ARBA00009156"/>
    </source>
</evidence>
<dbReference type="OrthoDB" id="9805576at2"/>
<name>H0I1X3_9HYPH</name>
<reference evidence="7 8" key="1">
    <citation type="journal article" date="2012" name="J. Bacteriol.">
        <title>Draft Genome Sequence of Mesorhizobium alhagi CCNWXJ12-2T, a Novel Salt-Resistant Species Isolated from the Desert of Northwestern China.</title>
        <authorList>
            <person name="Zhou M."/>
            <person name="Chen W."/>
            <person name="Chen H."/>
            <person name="Wei G."/>
        </authorList>
    </citation>
    <scope>NUCLEOTIDE SEQUENCE [LARGE SCALE GENOMIC DNA]</scope>
    <source>
        <strain evidence="7 8">CCNWXJ12-2</strain>
    </source>
</reference>
<dbReference type="Pfam" id="PF00370">
    <property type="entry name" value="FGGY_N"/>
    <property type="match status" value="1"/>
</dbReference>
<dbReference type="CDD" id="cd07802">
    <property type="entry name" value="ASKHA_NBD_FGGY_EcLyxK-like"/>
    <property type="match status" value="1"/>
</dbReference>
<dbReference type="Gene3D" id="3.30.420.40">
    <property type="match status" value="2"/>
</dbReference>
<keyword evidence="2 4" id="KW-0808">Transferase</keyword>
<dbReference type="PANTHER" id="PTHR43095">
    <property type="entry name" value="SUGAR KINASE"/>
    <property type="match status" value="1"/>
</dbReference>
<dbReference type="PATRIC" id="fig|1107882.3.peg.6254"/>
<comment type="similarity">
    <text evidence="1 4">Belongs to the FGGY kinase family.</text>
</comment>
<dbReference type="RefSeq" id="WP_008840030.1">
    <property type="nucleotide sequence ID" value="NZ_AHAM01000292.1"/>
</dbReference>
<dbReference type="InterPro" id="IPR050406">
    <property type="entry name" value="FGGY_Carb_Kinase"/>
</dbReference>
<dbReference type="InterPro" id="IPR018483">
    <property type="entry name" value="Carb_kinase_FGGY_CS"/>
</dbReference>
<dbReference type="GO" id="GO:0005975">
    <property type="term" value="P:carbohydrate metabolic process"/>
    <property type="evidence" value="ECO:0007669"/>
    <property type="project" value="InterPro"/>
</dbReference>
<dbReference type="GO" id="GO:0016773">
    <property type="term" value="F:phosphotransferase activity, alcohol group as acceptor"/>
    <property type="evidence" value="ECO:0007669"/>
    <property type="project" value="InterPro"/>
</dbReference>
<evidence type="ECO:0000256" key="4">
    <source>
        <dbReference type="RuleBase" id="RU003733"/>
    </source>
</evidence>
<dbReference type="GO" id="GO:0016301">
    <property type="term" value="F:kinase activity"/>
    <property type="evidence" value="ECO:0007669"/>
    <property type="project" value="UniProtKB-KW"/>
</dbReference>
<dbReference type="SUPFAM" id="SSF53067">
    <property type="entry name" value="Actin-like ATPase domain"/>
    <property type="match status" value="2"/>
</dbReference>
<dbReference type="PANTHER" id="PTHR43095:SF3">
    <property type="entry name" value="L-XYLULOSE_3-KETO-L-GULONATE KINASE"/>
    <property type="match status" value="1"/>
</dbReference>
<accession>H0I1X3</accession>
<evidence type="ECO:0000259" key="5">
    <source>
        <dbReference type="Pfam" id="PF00370"/>
    </source>
</evidence>
<evidence type="ECO:0000259" key="6">
    <source>
        <dbReference type="Pfam" id="PF02782"/>
    </source>
</evidence>
<dbReference type="Pfam" id="PF02782">
    <property type="entry name" value="FGGY_C"/>
    <property type="match status" value="1"/>
</dbReference>
<evidence type="ECO:0000256" key="2">
    <source>
        <dbReference type="ARBA" id="ARBA00022679"/>
    </source>
</evidence>
<proteinExistence type="inferred from homology"/>
<organism evidence="7 8">
    <name type="scientific">Mesorhizobium alhagi CCNWXJ12-2</name>
    <dbReference type="NCBI Taxonomy" id="1107882"/>
    <lineage>
        <taxon>Bacteria</taxon>
        <taxon>Pseudomonadati</taxon>
        <taxon>Pseudomonadota</taxon>
        <taxon>Alphaproteobacteria</taxon>
        <taxon>Hyphomicrobiales</taxon>
        <taxon>Phyllobacteriaceae</taxon>
        <taxon>Allomesorhizobium</taxon>
    </lineage>
</organism>
<dbReference type="EMBL" id="AHAM01000292">
    <property type="protein sequence ID" value="EHK53018.1"/>
    <property type="molecule type" value="Genomic_DNA"/>
</dbReference>
<evidence type="ECO:0000256" key="3">
    <source>
        <dbReference type="ARBA" id="ARBA00022777"/>
    </source>
</evidence>
<dbReference type="InterPro" id="IPR018485">
    <property type="entry name" value="FGGY_C"/>
</dbReference>
<dbReference type="InterPro" id="IPR000577">
    <property type="entry name" value="Carb_kinase_FGGY"/>
</dbReference>
<dbReference type="Proteomes" id="UP000003250">
    <property type="component" value="Unassembled WGS sequence"/>
</dbReference>
<protein>
    <submittedName>
        <fullName evidence="7">Carbohydrate kinase, FGGY</fullName>
    </submittedName>
</protein>
<evidence type="ECO:0000313" key="8">
    <source>
        <dbReference type="Proteomes" id="UP000003250"/>
    </source>
</evidence>
<dbReference type="InterPro" id="IPR043129">
    <property type="entry name" value="ATPase_NBD"/>
</dbReference>
<dbReference type="AlphaFoldDB" id="H0I1X3"/>
<dbReference type="PROSITE" id="PS00445">
    <property type="entry name" value="FGGY_KINASES_2"/>
    <property type="match status" value="1"/>
</dbReference>
<dbReference type="InterPro" id="IPR018484">
    <property type="entry name" value="FGGY_N"/>
</dbReference>
<feature type="domain" description="Carbohydrate kinase FGGY N-terminal" evidence="5">
    <location>
        <begin position="7"/>
        <end position="251"/>
    </location>
</feature>
<dbReference type="PIRSF" id="PIRSF000538">
    <property type="entry name" value="GlpK"/>
    <property type="match status" value="1"/>
</dbReference>
<keyword evidence="8" id="KW-1185">Reference proteome</keyword>
<gene>
    <name evidence="7" type="ORF">MAXJ12_32344</name>
</gene>
<sequence>MADGGPYLLGLDAGNTVIKAVLFDLEGRQLAAHAVDGATHKPAAGMVERSVPELWENAKAAIAGCIGAADIDSGAIAAIGTAGHGNGLYLLDRDGAALIGIQSLDTRAAALAVELDTAVGSDMHAIALQRPWPSQTPTLLAWLKRHRPELYERAGTLLFAKDILTYSLTGMPASEISDMSGAGLLRLPDAVYDTGLLALYGLEDATTRLPPLLQPSSIVGVVTADAAAATGLAKGTPVVAGYFDVVASALGSGAVGAGAASVVVGSWSINQVFSDAPVRDDRVFMVAAYGPGLFVNMENSATSAANLEWYVRALVERGSHHNDPFGFVNEMVADVAPAHDDPLFHPFLYGGRLGSHQRGGFFGVAGWHGEGHLLRAIFEGVMFEHRRHVGVLAEAGVTFSTAALSGGGSRSVHWAQMFADGLGVPVTVAEARETGALGAAMAAAIGVGLYPAEAEAVAAMARPARAYSSDPAMRAHYDRRYAIWRRLTEAVDPLWRELASPGPVAS</sequence>